<dbReference type="Gene3D" id="3.40.50.11610">
    <property type="entry name" value="Multifunctional 2-oxoglutarate metabolism enzyme, C-terminal domain"/>
    <property type="match status" value="1"/>
</dbReference>
<dbReference type="RefSeq" id="WP_277835366.1">
    <property type="nucleotide sequence ID" value="NZ_JAAIVF010000008.1"/>
</dbReference>
<dbReference type="InterPro" id="IPR011603">
    <property type="entry name" value="2oxoglutarate_DH_E1"/>
</dbReference>
<keyword evidence="18" id="KW-0786">Thiamine pyrophosphate</keyword>
<evidence type="ECO:0000256" key="30">
    <source>
        <dbReference type="ARBA" id="ARBA00052761"/>
    </source>
</evidence>
<protein>
    <recommendedName>
        <fullName evidence="10">Multifunctional 2-oxoglutarate metabolism enzyme</fullName>
        <ecNumber evidence="7">1.2.4.2</ecNumber>
        <ecNumber evidence="9">2.2.1.5</ecNumber>
        <ecNumber evidence="8">2.3.1.61</ecNumber>
        <ecNumber evidence="6">4.1.1.71</ecNumber>
    </recommendedName>
    <alternativeName>
        <fullName evidence="22">2-hydroxy-3-oxoadipate synthase</fullName>
    </alternativeName>
    <alternativeName>
        <fullName evidence="23">2-oxoglutarate carboxy-lyase</fullName>
    </alternativeName>
    <alternativeName>
        <fullName evidence="25">2-oxoglutarate decarboxylase</fullName>
    </alternativeName>
    <alternativeName>
        <fullName evidence="24">Alpha-ketoglutarate decarboxylase</fullName>
    </alternativeName>
    <alternativeName>
        <fullName evidence="26">Alpha-ketoglutarate-glyoxylate carboligase</fullName>
    </alternativeName>
</protein>
<name>A0A9X4RE80_9ACTN</name>
<dbReference type="GO" id="GO:0008683">
    <property type="term" value="F:2-oxoglutarate decarboxylase activity"/>
    <property type="evidence" value="ECO:0007669"/>
    <property type="project" value="UniProtKB-EC"/>
</dbReference>
<dbReference type="SUPFAM" id="SSF52777">
    <property type="entry name" value="CoA-dependent acyltransferases"/>
    <property type="match status" value="1"/>
</dbReference>
<dbReference type="EC" id="4.1.1.71" evidence="6"/>
<dbReference type="InterPro" id="IPR042179">
    <property type="entry name" value="KGD_C_sf"/>
</dbReference>
<evidence type="ECO:0000256" key="31">
    <source>
        <dbReference type="SAM" id="Coils"/>
    </source>
</evidence>
<comment type="pathway">
    <text evidence="3">Carbohydrate metabolism; tricarboxylic acid cycle; succinyl-CoA from 2-oxoglutarate (dehydrogenase route): step 1/1.</text>
</comment>
<evidence type="ECO:0000256" key="6">
    <source>
        <dbReference type="ARBA" id="ARBA00012226"/>
    </source>
</evidence>
<sequence length="1261" mass="138384">MSSSSTSQFGQNEWLVEEMYQRFKDDPSSVDASWHEFLADYTPGAGSQGGDNGDKVATSSPPSPPTTAAPAQRPAAGSGKPAATNGTAAANGAATPSAPTAKPTTVTSTATTTPPAATAPAAKPAAAAPAAKAAPAAPVNGTENKVLRGAAATVARNMTASLDIPTATSVRAIPAKLMIDNRLVLNNQLARTRGGKVSFTHILGYAIVKAVKAFPNMNRHFAEVDGKPNVVTPEHTNLGLAIDLPGKDGSRSLVVAAIKRCDTMNFSQFWAAYEDIVRRAREGKLTAEDFSGVTISLTNPGTIGTVHSVPRLMRGQGAIIGAGAMEYPAEFQGASDQRIAEMGVGKLLTLTSTYDHRIIQGAESGDFLRTIHNLLLADDFWDEIFTDLRVPYEPVRWRQDIPEGVIDKNARVLELIADYRNRGHLMADTDPLRINPERFRSHPDLDVLTHHLTMWDLDRVFTVGGFAGKERMKLRDVLSTLRDAYCRTIGVEYTHILEPEQQQWIQERVEIRHIKPPVAHQKYILSKLNAAEAFETFLQTKYVGQKRFSLEGAESVIPMMDAVIDQSAEHSLDEVVIGMPHRGRLNVLANIVGKPYSKIFTEFEGNMNPAAAHGSGDVKYHLGATGTYIQMFGDNDITVSLTANPSHLEAVDPVLEGLVRAKQDLLDKGEEGFTVLPLMLHGDAAFAGQGVVAETLNLALLRGYRTGGTVHIVVNNQVGFTTAPEHSRSSEYCTDVAKMIGAPIFHVNGDDPEACVWVAKLAVDFREKFGKDVVIDMICYRRRGHNEGDDPSMTQPEMYDVIDTKRSVRKSYTEALIGRGDISMKEAEDALRDYQGQLERVFNEVRDLEKYKPLPSPSIQEDQQIPVKLVTSVDQSVLERIGDAFVGVPEGFNVHPRVKPVLERRHEMSRNGGIDWAFAELLAFGSLVDEGRMVRLSGQDSRRGTFTQRHSVIIDRVTEGEYTPLSNLNPQVPGGKFLVYDSALSEFAAVGFEYGYSVGNHDALVLWEAQFGDFVNGAQSIIDEFISSGEAKWGQLSNVVLLLPHGHEGQGPDHTSGRIERFLQLCAEGSMTVAVPSTPASYFHLLRRHALDGISRPLVVFTPKSMLRNKAAVSDVKDFTTGKFRSVFEEPAYENNEADRSKVERVLMVSGKLYWELLARKNKEGREDIGIVRLEQLYPVPDKRLRETLQRYPNHKEIVWVQEEPANQGAWPSLGLALPEMLPDLFGNFRRISRRAMSAPSSGSSKVHAVEQQAIIDEAFA</sequence>
<dbReference type="NCBIfam" id="NF008907">
    <property type="entry name" value="PRK12270.1"/>
    <property type="match status" value="1"/>
</dbReference>
<keyword evidence="21" id="KW-0012">Acyltransferase</keyword>
<evidence type="ECO:0000256" key="14">
    <source>
        <dbReference type="ARBA" id="ARBA00022723"/>
    </source>
</evidence>
<dbReference type="InterPro" id="IPR001017">
    <property type="entry name" value="DH_E1"/>
</dbReference>
<comment type="caution">
    <text evidence="34">The sequence shown here is derived from an EMBL/GenBank/DDBJ whole genome shotgun (WGS) entry which is preliminary data.</text>
</comment>
<keyword evidence="16" id="KW-0460">Magnesium</keyword>
<dbReference type="EC" id="1.2.4.2" evidence="7"/>
<reference evidence="34" key="1">
    <citation type="submission" date="2022-08" db="EMBL/GenBank/DDBJ databases">
        <title>Genome analysis of Corynebacteriales strain.</title>
        <authorList>
            <person name="Lee S.D."/>
        </authorList>
    </citation>
    <scope>NUCLEOTIDE SEQUENCE</scope>
    <source>
        <strain evidence="34">D3-21</strain>
    </source>
</reference>
<dbReference type="Pfam" id="PF16078">
    <property type="entry name" value="2-oxogl_dehyd_N"/>
    <property type="match status" value="1"/>
</dbReference>
<comment type="catalytic activity">
    <reaction evidence="27">
        <text>glyoxylate + 2-oxoglutarate + H(+) = 2-hydroxy-3-oxoadipate + CO2</text>
        <dbReference type="Rhea" id="RHEA:14341"/>
        <dbReference type="ChEBI" id="CHEBI:15378"/>
        <dbReference type="ChEBI" id="CHEBI:16526"/>
        <dbReference type="ChEBI" id="CHEBI:16810"/>
        <dbReference type="ChEBI" id="CHEBI:36655"/>
        <dbReference type="ChEBI" id="CHEBI:57712"/>
        <dbReference type="EC" id="2.2.1.5"/>
    </reaction>
</comment>
<dbReference type="GO" id="GO:0030976">
    <property type="term" value="F:thiamine pyrophosphate binding"/>
    <property type="evidence" value="ECO:0007669"/>
    <property type="project" value="InterPro"/>
</dbReference>
<dbReference type="Pfam" id="PF00676">
    <property type="entry name" value="E1_dh"/>
    <property type="match status" value="1"/>
</dbReference>
<dbReference type="SUPFAM" id="SSF52518">
    <property type="entry name" value="Thiamin diphosphate-binding fold (THDP-binding)"/>
    <property type="match status" value="2"/>
</dbReference>
<comment type="similarity">
    <text evidence="5">Belongs to the 2-oxoacid dehydrogenase family. Kgd subfamily.</text>
</comment>
<dbReference type="NCBIfam" id="TIGR00239">
    <property type="entry name" value="2oxo_dh_E1"/>
    <property type="match status" value="1"/>
</dbReference>
<proteinExistence type="inferred from homology"/>
<evidence type="ECO:0000256" key="8">
    <source>
        <dbReference type="ARBA" id="ARBA00012945"/>
    </source>
</evidence>
<evidence type="ECO:0000256" key="23">
    <source>
        <dbReference type="ARBA" id="ARBA00030696"/>
    </source>
</evidence>
<dbReference type="InterPro" id="IPR029061">
    <property type="entry name" value="THDP-binding"/>
</dbReference>
<dbReference type="Gene3D" id="1.10.287.1150">
    <property type="entry name" value="TPP helical domain"/>
    <property type="match status" value="1"/>
</dbReference>
<dbReference type="FunFam" id="3.40.50.970:FF:000018">
    <property type="entry name" value="2-oxoglutarate dehydrogenase E1 component"/>
    <property type="match status" value="1"/>
</dbReference>
<dbReference type="GO" id="GO:0006099">
    <property type="term" value="P:tricarboxylic acid cycle"/>
    <property type="evidence" value="ECO:0007669"/>
    <property type="project" value="UniProtKB-KW"/>
</dbReference>
<dbReference type="GO" id="GO:0045252">
    <property type="term" value="C:oxoglutarate dehydrogenase complex"/>
    <property type="evidence" value="ECO:0007669"/>
    <property type="project" value="TreeGrafter"/>
</dbReference>
<keyword evidence="17" id="KW-0560">Oxidoreductase</keyword>
<dbReference type="AlphaFoldDB" id="A0A9X4RE80"/>
<evidence type="ECO:0000313" key="34">
    <source>
        <dbReference type="EMBL" id="MDG3015353.1"/>
    </source>
</evidence>
<dbReference type="EMBL" id="JANRHA010000007">
    <property type="protein sequence ID" value="MDG3015353.1"/>
    <property type="molecule type" value="Genomic_DNA"/>
</dbReference>
<evidence type="ECO:0000256" key="29">
    <source>
        <dbReference type="ARBA" id="ARBA00051911"/>
    </source>
</evidence>
<dbReference type="Gene3D" id="3.40.50.12470">
    <property type="match status" value="1"/>
</dbReference>
<evidence type="ECO:0000256" key="5">
    <source>
        <dbReference type="ARBA" id="ARBA00007702"/>
    </source>
</evidence>
<comment type="pathway">
    <text evidence="4">Carbohydrate metabolism; tricarboxylic acid cycle; succinate from 2-oxoglutarate (transferase route): step 1/2.</text>
</comment>
<evidence type="ECO:0000256" key="24">
    <source>
        <dbReference type="ARBA" id="ARBA00032625"/>
    </source>
</evidence>
<evidence type="ECO:0000259" key="33">
    <source>
        <dbReference type="SMART" id="SM00861"/>
    </source>
</evidence>
<comment type="catalytic activity">
    <reaction evidence="30">
        <text>N(6)-[(R)-dihydrolipoyl]-L-lysyl-[protein] + succinyl-CoA = N(6)-[(R)-S(8)-succinyldihydrolipoyl]-L-lysyl-[protein] + CoA</text>
        <dbReference type="Rhea" id="RHEA:15213"/>
        <dbReference type="Rhea" id="RHEA-COMP:10475"/>
        <dbReference type="Rhea" id="RHEA-COMP:20092"/>
        <dbReference type="ChEBI" id="CHEBI:57287"/>
        <dbReference type="ChEBI" id="CHEBI:57292"/>
        <dbReference type="ChEBI" id="CHEBI:83100"/>
        <dbReference type="ChEBI" id="CHEBI:83120"/>
        <dbReference type="EC" id="2.3.1.61"/>
    </reaction>
</comment>
<dbReference type="EC" id="2.3.1.61" evidence="8"/>
<evidence type="ECO:0000256" key="7">
    <source>
        <dbReference type="ARBA" id="ARBA00012280"/>
    </source>
</evidence>
<evidence type="ECO:0000256" key="9">
    <source>
        <dbReference type="ARBA" id="ARBA00013148"/>
    </source>
</evidence>
<dbReference type="Pfam" id="PF16870">
    <property type="entry name" value="OxoGdeHyase_C"/>
    <property type="match status" value="1"/>
</dbReference>
<keyword evidence="11" id="KW-0816">Tricarboxylic acid cycle</keyword>
<evidence type="ECO:0000256" key="27">
    <source>
        <dbReference type="ARBA" id="ARBA00047721"/>
    </source>
</evidence>
<keyword evidence="15" id="KW-0210">Decarboxylase</keyword>
<dbReference type="Gene3D" id="3.30.559.10">
    <property type="entry name" value="Chloramphenicol acetyltransferase-like domain"/>
    <property type="match status" value="1"/>
</dbReference>
<feature type="domain" description="Transketolase-like pyrimidine-binding" evidence="33">
    <location>
        <begin position="914"/>
        <end position="1109"/>
    </location>
</feature>
<keyword evidence="35" id="KW-1185">Reference proteome</keyword>
<dbReference type="GO" id="GO:0004591">
    <property type="term" value="F:oxoglutarate dehydrogenase (succinyl-transferring) activity"/>
    <property type="evidence" value="ECO:0007669"/>
    <property type="project" value="UniProtKB-EC"/>
</dbReference>
<gene>
    <name evidence="34" type="ORF">NVS88_12415</name>
</gene>
<dbReference type="NCBIfam" id="NF006914">
    <property type="entry name" value="PRK09404.1"/>
    <property type="match status" value="1"/>
</dbReference>
<feature type="region of interest" description="Disordered" evidence="32">
    <location>
        <begin position="40"/>
        <end position="124"/>
    </location>
</feature>
<evidence type="ECO:0000256" key="18">
    <source>
        <dbReference type="ARBA" id="ARBA00023052"/>
    </source>
</evidence>
<dbReference type="GO" id="GO:0004149">
    <property type="term" value="F:dihydrolipoyllysine-residue succinyltransferase activity"/>
    <property type="evidence" value="ECO:0007669"/>
    <property type="project" value="UniProtKB-EC"/>
</dbReference>
<evidence type="ECO:0000256" key="13">
    <source>
        <dbReference type="ARBA" id="ARBA00022679"/>
    </source>
</evidence>
<dbReference type="PANTHER" id="PTHR23152:SF4">
    <property type="entry name" value="2-OXOADIPATE DEHYDROGENASE COMPLEX COMPONENT E1"/>
    <property type="match status" value="1"/>
</dbReference>
<evidence type="ECO:0000256" key="32">
    <source>
        <dbReference type="SAM" id="MobiDB-lite"/>
    </source>
</evidence>
<dbReference type="InterPro" id="IPR005475">
    <property type="entry name" value="Transketolase-like_Pyr-bd"/>
</dbReference>
<evidence type="ECO:0000256" key="19">
    <source>
        <dbReference type="ARBA" id="ARBA00023239"/>
    </source>
</evidence>
<evidence type="ECO:0000256" key="21">
    <source>
        <dbReference type="ARBA" id="ARBA00023315"/>
    </source>
</evidence>
<dbReference type="PANTHER" id="PTHR23152">
    <property type="entry name" value="2-OXOGLUTARATE DEHYDROGENASE"/>
    <property type="match status" value="1"/>
</dbReference>
<feature type="coiled-coil region" evidence="31">
    <location>
        <begin position="824"/>
        <end position="851"/>
    </location>
</feature>
<keyword evidence="13" id="KW-0808">Transferase</keyword>
<organism evidence="34 35">
    <name type="scientific">Speluncibacter jeojiensis</name>
    <dbReference type="NCBI Taxonomy" id="2710754"/>
    <lineage>
        <taxon>Bacteria</taxon>
        <taxon>Bacillati</taxon>
        <taxon>Actinomycetota</taxon>
        <taxon>Actinomycetes</taxon>
        <taxon>Mycobacteriales</taxon>
        <taxon>Speluncibacteraceae</taxon>
        <taxon>Speluncibacter</taxon>
    </lineage>
</organism>
<comment type="cofactor">
    <cofactor evidence="2">
        <name>thiamine diphosphate</name>
        <dbReference type="ChEBI" id="CHEBI:58937"/>
    </cofactor>
</comment>
<dbReference type="Proteomes" id="UP001152755">
    <property type="component" value="Unassembled WGS sequence"/>
</dbReference>
<dbReference type="InterPro" id="IPR001078">
    <property type="entry name" value="2-oxoacid_DH_actylTfrase"/>
</dbReference>
<dbReference type="InterPro" id="IPR031717">
    <property type="entry name" value="ODO-1/KGD_C"/>
</dbReference>
<dbReference type="PIRSF" id="PIRSF000157">
    <property type="entry name" value="Oxoglu_dh_E1"/>
    <property type="match status" value="1"/>
</dbReference>
<dbReference type="GO" id="GO:0005829">
    <property type="term" value="C:cytosol"/>
    <property type="evidence" value="ECO:0007669"/>
    <property type="project" value="TreeGrafter"/>
</dbReference>
<dbReference type="InterPro" id="IPR032106">
    <property type="entry name" value="2-oxogl_dehyd_N"/>
</dbReference>
<keyword evidence="31" id="KW-0175">Coiled coil</keyword>
<dbReference type="Gene3D" id="3.40.50.970">
    <property type="match status" value="1"/>
</dbReference>
<dbReference type="InterPro" id="IPR023213">
    <property type="entry name" value="CAT-like_dom_sf"/>
</dbReference>
<evidence type="ECO:0000256" key="12">
    <source>
        <dbReference type="ARBA" id="ARBA00022533"/>
    </source>
</evidence>
<comment type="catalytic activity">
    <reaction evidence="28">
        <text>2-oxoglutarate + H(+) = succinate semialdehyde + CO2</text>
        <dbReference type="Rhea" id="RHEA:10524"/>
        <dbReference type="ChEBI" id="CHEBI:15378"/>
        <dbReference type="ChEBI" id="CHEBI:16526"/>
        <dbReference type="ChEBI" id="CHEBI:16810"/>
        <dbReference type="ChEBI" id="CHEBI:57706"/>
        <dbReference type="EC" id="4.1.1.71"/>
    </reaction>
</comment>
<evidence type="ECO:0000256" key="1">
    <source>
        <dbReference type="ARBA" id="ARBA00001946"/>
    </source>
</evidence>
<evidence type="ECO:0000256" key="22">
    <source>
        <dbReference type="ARBA" id="ARBA00029773"/>
    </source>
</evidence>
<accession>A0A9X4RE80</accession>
<evidence type="ECO:0000256" key="20">
    <source>
        <dbReference type="ARBA" id="ARBA00023268"/>
    </source>
</evidence>
<comment type="catalytic activity">
    <reaction evidence="29">
        <text>N(6)-[(R)-lipoyl]-L-lysyl-[protein] + 2-oxoglutarate + H(+) = N(6)-[(R)-S(8)-succinyldihydrolipoyl]-L-lysyl-[protein] + CO2</text>
        <dbReference type="Rhea" id="RHEA:12188"/>
        <dbReference type="Rhea" id="RHEA-COMP:10474"/>
        <dbReference type="Rhea" id="RHEA-COMP:20092"/>
        <dbReference type="ChEBI" id="CHEBI:15378"/>
        <dbReference type="ChEBI" id="CHEBI:16526"/>
        <dbReference type="ChEBI" id="CHEBI:16810"/>
        <dbReference type="ChEBI" id="CHEBI:83099"/>
        <dbReference type="ChEBI" id="CHEBI:83120"/>
        <dbReference type="EC" id="1.2.4.2"/>
    </reaction>
</comment>
<evidence type="ECO:0000256" key="2">
    <source>
        <dbReference type="ARBA" id="ARBA00001964"/>
    </source>
</evidence>
<dbReference type="GO" id="GO:0050439">
    <property type="term" value="F:2-hydroxy-3-oxoadipate synthase activity"/>
    <property type="evidence" value="ECO:0007669"/>
    <property type="project" value="UniProtKB-EC"/>
</dbReference>
<dbReference type="FunFam" id="3.40.50.11610:FF:000002">
    <property type="entry name" value="2-oxoglutarate dehydrogenase E1 component"/>
    <property type="match status" value="1"/>
</dbReference>
<feature type="compositionally biased region" description="Low complexity" evidence="32">
    <location>
        <begin position="68"/>
        <end position="124"/>
    </location>
</feature>
<keyword evidence="14" id="KW-0479">Metal-binding</keyword>
<evidence type="ECO:0000256" key="28">
    <source>
        <dbReference type="ARBA" id="ARBA00049135"/>
    </source>
</evidence>
<evidence type="ECO:0000256" key="11">
    <source>
        <dbReference type="ARBA" id="ARBA00022532"/>
    </source>
</evidence>
<dbReference type="Pfam" id="PF00198">
    <property type="entry name" value="2-oxoacid_dh"/>
    <property type="match status" value="1"/>
</dbReference>
<dbReference type="EC" id="2.2.1.5" evidence="9"/>
<keyword evidence="12" id="KW-0021">Allosteric enzyme</keyword>
<evidence type="ECO:0000256" key="15">
    <source>
        <dbReference type="ARBA" id="ARBA00022793"/>
    </source>
</evidence>
<keyword evidence="19 34" id="KW-0456">Lyase</keyword>
<evidence type="ECO:0000256" key="3">
    <source>
        <dbReference type="ARBA" id="ARBA00004813"/>
    </source>
</evidence>
<evidence type="ECO:0000256" key="10">
    <source>
        <dbReference type="ARBA" id="ARBA00020204"/>
    </source>
</evidence>
<evidence type="ECO:0000256" key="17">
    <source>
        <dbReference type="ARBA" id="ARBA00023002"/>
    </source>
</evidence>
<comment type="cofactor">
    <cofactor evidence="1">
        <name>Mg(2+)</name>
        <dbReference type="ChEBI" id="CHEBI:18420"/>
    </cofactor>
</comment>
<dbReference type="SMART" id="SM00861">
    <property type="entry name" value="Transket_pyr"/>
    <property type="match status" value="1"/>
</dbReference>
<evidence type="ECO:0000256" key="16">
    <source>
        <dbReference type="ARBA" id="ARBA00022842"/>
    </source>
</evidence>
<dbReference type="Pfam" id="PF02779">
    <property type="entry name" value="Transket_pyr"/>
    <property type="match status" value="1"/>
</dbReference>
<evidence type="ECO:0000256" key="25">
    <source>
        <dbReference type="ARBA" id="ARBA00032880"/>
    </source>
</evidence>
<dbReference type="CDD" id="cd02016">
    <property type="entry name" value="TPP_E1_OGDC_like"/>
    <property type="match status" value="1"/>
</dbReference>
<keyword evidence="20" id="KW-0511">Multifunctional enzyme</keyword>
<evidence type="ECO:0000256" key="26">
    <source>
        <dbReference type="ARBA" id="ARBA00033243"/>
    </source>
</evidence>
<evidence type="ECO:0000256" key="4">
    <source>
        <dbReference type="ARBA" id="ARBA00005053"/>
    </source>
</evidence>
<dbReference type="GO" id="GO:0000287">
    <property type="term" value="F:magnesium ion binding"/>
    <property type="evidence" value="ECO:0007669"/>
    <property type="project" value="UniProtKB-ARBA"/>
</dbReference>
<evidence type="ECO:0000313" key="35">
    <source>
        <dbReference type="Proteomes" id="UP001152755"/>
    </source>
</evidence>